<evidence type="ECO:0000313" key="2">
    <source>
        <dbReference type="EMBL" id="KAK9807372.1"/>
    </source>
</evidence>
<evidence type="ECO:0000256" key="1">
    <source>
        <dbReference type="SAM" id="MobiDB-lite"/>
    </source>
</evidence>
<feature type="region of interest" description="Disordered" evidence="1">
    <location>
        <begin position="1"/>
        <end position="27"/>
    </location>
</feature>
<comment type="caution">
    <text evidence="2">The sequence shown here is derived from an EMBL/GenBank/DDBJ whole genome shotgun (WGS) entry which is preliminary data.</text>
</comment>
<proteinExistence type="predicted"/>
<protein>
    <recommendedName>
        <fullName evidence="4">Protein phosphatase 1 regulatory subunit 11</fullName>
    </recommendedName>
</protein>
<dbReference type="Pfam" id="PF07491">
    <property type="entry name" value="PPI_Ypi1"/>
    <property type="match status" value="1"/>
</dbReference>
<dbReference type="Proteomes" id="UP001465755">
    <property type="component" value="Unassembled WGS sequence"/>
</dbReference>
<dbReference type="PANTHER" id="PTHR20835:SF0">
    <property type="entry name" value="E3 UBIQUITIN-PROTEIN LIGASE PPP1R11"/>
    <property type="match status" value="1"/>
</dbReference>
<organism evidence="2 3">
    <name type="scientific">Symbiochloris irregularis</name>
    <dbReference type="NCBI Taxonomy" id="706552"/>
    <lineage>
        <taxon>Eukaryota</taxon>
        <taxon>Viridiplantae</taxon>
        <taxon>Chlorophyta</taxon>
        <taxon>core chlorophytes</taxon>
        <taxon>Trebouxiophyceae</taxon>
        <taxon>Trebouxiales</taxon>
        <taxon>Trebouxiaceae</taxon>
        <taxon>Symbiochloris</taxon>
    </lineage>
</organism>
<dbReference type="EMBL" id="JALJOQ010000031">
    <property type="protein sequence ID" value="KAK9807372.1"/>
    <property type="molecule type" value="Genomic_DNA"/>
</dbReference>
<gene>
    <name evidence="2" type="ORF">WJX73_008334</name>
</gene>
<dbReference type="PANTHER" id="PTHR20835">
    <property type="entry name" value="E3 UBIQUITIN-PROTEIN LIGASE PPP1R11-RELATED"/>
    <property type="match status" value="1"/>
</dbReference>
<dbReference type="GO" id="GO:0008157">
    <property type="term" value="F:protein phosphatase 1 binding"/>
    <property type="evidence" value="ECO:0007669"/>
    <property type="project" value="TreeGrafter"/>
</dbReference>
<dbReference type="GO" id="GO:0004865">
    <property type="term" value="F:protein serine/threonine phosphatase inhibitor activity"/>
    <property type="evidence" value="ECO:0007669"/>
    <property type="project" value="InterPro"/>
</dbReference>
<sequence length="98" mass="10753">MQTSSSSSATQQTQLEAGPVSAALEPPAEILRLRLVPRRKKKKAVRWSEDVVDNEHMNKKSSKQCCIFHKQRAFGDFSDSDDEDLPATCSGASEAEGT</sequence>
<keyword evidence="3" id="KW-1185">Reference proteome</keyword>
<evidence type="ECO:0000313" key="3">
    <source>
        <dbReference type="Proteomes" id="UP001465755"/>
    </source>
</evidence>
<feature type="compositionally biased region" description="Low complexity" evidence="1">
    <location>
        <begin position="1"/>
        <end position="14"/>
    </location>
</feature>
<reference evidence="2 3" key="1">
    <citation type="journal article" date="2024" name="Nat. Commun.">
        <title>Phylogenomics reveals the evolutionary origins of lichenization in chlorophyte algae.</title>
        <authorList>
            <person name="Puginier C."/>
            <person name="Libourel C."/>
            <person name="Otte J."/>
            <person name="Skaloud P."/>
            <person name="Haon M."/>
            <person name="Grisel S."/>
            <person name="Petersen M."/>
            <person name="Berrin J.G."/>
            <person name="Delaux P.M."/>
            <person name="Dal Grande F."/>
            <person name="Keller J."/>
        </authorList>
    </citation>
    <scope>NUCLEOTIDE SEQUENCE [LARGE SCALE GENOMIC DNA]</scope>
    <source>
        <strain evidence="2 3">SAG 2036</strain>
    </source>
</reference>
<accession>A0AAW1PGZ4</accession>
<evidence type="ECO:0008006" key="4">
    <source>
        <dbReference type="Google" id="ProtNLM"/>
    </source>
</evidence>
<dbReference type="InterPro" id="IPR011107">
    <property type="entry name" value="PPI_Ypi1"/>
</dbReference>
<dbReference type="GO" id="GO:0005634">
    <property type="term" value="C:nucleus"/>
    <property type="evidence" value="ECO:0007669"/>
    <property type="project" value="TreeGrafter"/>
</dbReference>
<feature type="region of interest" description="Disordered" evidence="1">
    <location>
        <begin position="75"/>
        <end position="98"/>
    </location>
</feature>
<dbReference type="AlphaFoldDB" id="A0AAW1PGZ4"/>
<name>A0AAW1PGZ4_9CHLO</name>